<dbReference type="SMART" id="SM00325">
    <property type="entry name" value="RhoGEF"/>
    <property type="match status" value="1"/>
</dbReference>
<dbReference type="InterPro" id="IPR001331">
    <property type="entry name" value="GDS_CDC24_CS"/>
</dbReference>
<dbReference type="PANTHER" id="PTHR22834:SF20">
    <property type="entry name" value="SH3 DOMAIN-CONTAINING PROTEIN"/>
    <property type="match status" value="1"/>
</dbReference>
<feature type="domain" description="DH" evidence="1">
    <location>
        <begin position="96"/>
        <end position="279"/>
    </location>
</feature>
<sequence>MFKSSNLYDNLHYQTSDGLTPIRDYQNDFFHQHDDNLPKFEKWQIRKLDSIKKTMHGTGFLSVKSVEEEAAEISESNEESLTDDVSDLSLPTAENDLQGITKQFYESELEYLETLNLVNTVYRAKLYEKRAKSFKRYLKLKPQEELLIFGNIDTISSISEIFVEMLRNIMNFDKGSPKKISLSSASQAEQTQEIISAFEQHLARCRSTYLNYTIAHSRQMMLYEEVSIRKNFGEWFEECLKQANFISLRDLLRYPISRIDSWLLVLNDLVELSAISTDDSTLFKLKSIKEKYAEFKSLLTDELNEYGSNNKLDCALSPTDIIQSYDSSEPADDRTMAKLPSEVPRLYRATSSRYDEQSTAVLDEVSTKNEPDKEKTVEDVRVQTFKDTPEQTSIPFADHIVRFTKIHQDIKRLIAFLHQMNLLIIPDNNIRMLKYWRKVVNVNNDITPSEDSSPSKLSNLDEYTHNINTLKERLTVLRLTDLEHNVLVPLTAMFEKCEAIKHHLRDLKTLEKDYILYLKEKKRRVTNIRTSVIGRHYEALREKFTIELPIFNKLVSQYITLWLKRYNTAMMEYYQILAGGAEQLRVDQERIALCRSDSVPPHSDLLQGYSIARTHIKHTVHSQWEYPGYPATSRVVRKLFEL</sequence>
<dbReference type="SUPFAM" id="SSF103657">
    <property type="entry name" value="BAR/IMD domain-like"/>
    <property type="match status" value="1"/>
</dbReference>
<evidence type="ECO:0000313" key="3">
    <source>
        <dbReference type="Proteomes" id="UP001377567"/>
    </source>
</evidence>
<dbReference type="GO" id="GO:0035556">
    <property type="term" value="P:intracellular signal transduction"/>
    <property type="evidence" value="ECO:0007669"/>
    <property type="project" value="InterPro"/>
</dbReference>
<dbReference type="GO" id="GO:0032955">
    <property type="term" value="P:regulation of division septum assembly"/>
    <property type="evidence" value="ECO:0007669"/>
    <property type="project" value="TreeGrafter"/>
</dbReference>
<dbReference type="InterPro" id="IPR000219">
    <property type="entry name" value="DH_dom"/>
</dbReference>
<reference evidence="2 3" key="1">
    <citation type="journal article" date="2023" name="Elife">
        <title>Identification of key yeast species and microbe-microbe interactions impacting larval growth of Drosophila in the wild.</title>
        <authorList>
            <person name="Mure A."/>
            <person name="Sugiura Y."/>
            <person name="Maeda R."/>
            <person name="Honda K."/>
            <person name="Sakurai N."/>
            <person name="Takahashi Y."/>
            <person name="Watada M."/>
            <person name="Katoh T."/>
            <person name="Gotoh A."/>
            <person name="Gotoh Y."/>
            <person name="Taniguchi I."/>
            <person name="Nakamura K."/>
            <person name="Hayashi T."/>
            <person name="Katayama T."/>
            <person name="Uemura T."/>
            <person name="Hattori Y."/>
        </authorList>
    </citation>
    <scope>NUCLEOTIDE SEQUENCE [LARGE SCALE GENOMIC DNA]</scope>
    <source>
        <strain evidence="2 3">KH-74</strain>
    </source>
</reference>
<dbReference type="Pfam" id="PF00621">
    <property type="entry name" value="RhoGEF"/>
    <property type="match status" value="1"/>
</dbReference>
<organism evidence="2 3">
    <name type="scientific">Maudiozyma humilis</name>
    <name type="common">Sour dough yeast</name>
    <name type="synonym">Kazachstania humilis</name>
    <dbReference type="NCBI Taxonomy" id="51915"/>
    <lineage>
        <taxon>Eukaryota</taxon>
        <taxon>Fungi</taxon>
        <taxon>Dikarya</taxon>
        <taxon>Ascomycota</taxon>
        <taxon>Saccharomycotina</taxon>
        <taxon>Saccharomycetes</taxon>
        <taxon>Saccharomycetales</taxon>
        <taxon>Saccharomycetaceae</taxon>
        <taxon>Maudiozyma</taxon>
    </lineage>
</organism>
<dbReference type="GO" id="GO:0005085">
    <property type="term" value="F:guanyl-nucleotide exchange factor activity"/>
    <property type="evidence" value="ECO:0007669"/>
    <property type="project" value="InterPro"/>
</dbReference>
<dbReference type="PROSITE" id="PS50010">
    <property type="entry name" value="DH_2"/>
    <property type="match status" value="1"/>
</dbReference>
<evidence type="ECO:0000313" key="2">
    <source>
        <dbReference type="EMBL" id="GMM56955.1"/>
    </source>
</evidence>
<proteinExistence type="predicted"/>
<dbReference type="InterPro" id="IPR027267">
    <property type="entry name" value="AH/BAR_dom_sf"/>
</dbReference>
<name>A0AAV5RZY2_MAUHU</name>
<accession>A0AAV5RZY2</accession>
<dbReference type="GO" id="GO:0031991">
    <property type="term" value="P:regulation of actomyosin contractile ring contraction"/>
    <property type="evidence" value="ECO:0007669"/>
    <property type="project" value="TreeGrafter"/>
</dbReference>
<evidence type="ECO:0000259" key="1">
    <source>
        <dbReference type="PROSITE" id="PS50010"/>
    </source>
</evidence>
<protein>
    <submittedName>
        <fullName evidence="2">Fus2 protein</fullName>
    </submittedName>
</protein>
<dbReference type="PANTHER" id="PTHR22834">
    <property type="entry name" value="NUCLEAR FUSION PROTEIN FUS2"/>
    <property type="match status" value="1"/>
</dbReference>
<dbReference type="InterPro" id="IPR035899">
    <property type="entry name" value="DBL_dom_sf"/>
</dbReference>
<dbReference type="Gene3D" id="1.20.900.10">
    <property type="entry name" value="Dbl homology (DH) domain"/>
    <property type="match status" value="1"/>
</dbReference>
<dbReference type="PROSITE" id="PS00741">
    <property type="entry name" value="DH_1"/>
    <property type="match status" value="1"/>
</dbReference>
<dbReference type="AlphaFoldDB" id="A0AAV5RZY2"/>
<dbReference type="SUPFAM" id="SSF48065">
    <property type="entry name" value="DBL homology domain (DH-domain)"/>
    <property type="match status" value="1"/>
</dbReference>
<dbReference type="Proteomes" id="UP001377567">
    <property type="component" value="Unassembled WGS sequence"/>
</dbReference>
<comment type="caution">
    <text evidence="2">The sequence shown here is derived from an EMBL/GenBank/DDBJ whole genome shotgun (WGS) entry which is preliminary data.</text>
</comment>
<keyword evidence="3" id="KW-1185">Reference proteome</keyword>
<dbReference type="GO" id="GO:0005737">
    <property type="term" value="C:cytoplasm"/>
    <property type="evidence" value="ECO:0007669"/>
    <property type="project" value="TreeGrafter"/>
</dbReference>
<dbReference type="EMBL" id="BTGD01000010">
    <property type="protein sequence ID" value="GMM56955.1"/>
    <property type="molecule type" value="Genomic_DNA"/>
</dbReference>
<dbReference type="InterPro" id="IPR051492">
    <property type="entry name" value="Dynamin-Rho_GEF"/>
</dbReference>
<gene>
    <name evidence="2" type="ORF">DAKH74_035710</name>
</gene>